<dbReference type="Proteomes" id="UP000436284">
    <property type="component" value="Unassembled WGS sequence"/>
</dbReference>
<accession>A0A6N8TWI1</accession>
<dbReference type="HAMAP" id="MF_00451">
    <property type="entry name" value="NDP_kinase"/>
    <property type="match status" value="1"/>
</dbReference>
<dbReference type="PRINTS" id="PR01243">
    <property type="entry name" value="NUCDPKINASE"/>
</dbReference>
<evidence type="ECO:0000313" key="17">
    <source>
        <dbReference type="Proteomes" id="UP000436284"/>
    </source>
</evidence>
<dbReference type="SMART" id="SM00562">
    <property type="entry name" value="NDK"/>
    <property type="match status" value="1"/>
</dbReference>
<comment type="similarity">
    <text evidence="2 11 12 13">Belongs to the NDK family.</text>
</comment>
<dbReference type="NCBIfam" id="NF001908">
    <property type="entry name" value="PRK00668.1"/>
    <property type="match status" value="1"/>
</dbReference>
<feature type="binding site" evidence="11 12">
    <location>
        <position position="91"/>
    </location>
    <ligand>
        <name>ATP</name>
        <dbReference type="ChEBI" id="CHEBI:30616"/>
    </ligand>
</feature>
<dbReference type="PROSITE" id="PS51374">
    <property type="entry name" value="NDPK_LIKE"/>
    <property type="match status" value="1"/>
</dbReference>
<dbReference type="InterPro" id="IPR036850">
    <property type="entry name" value="NDK-like_dom_sf"/>
</dbReference>
<comment type="function">
    <text evidence="9">(Microbial infection) Catalyzes the phosphorylation of dZDP to dZTP, when the bacterium is infected by a phage that produces the substrate for the synthesis of dZTP (2- amino-2'-deoxyadenosine 5'-triphosphate), which is then used by the phage as a DNA polymerase substrate.</text>
</comment>
<comment type="caution">
    <text evidence="16">The sequence shown here is derived from an EMBL/GenBank/DDBJ whole genome shotgun (WGS) entry which is preliminary data.</text>
</comment>
<dbReference type="RefSeq" id="WP_160652489.1">
    <property type="nucleotide sequence ID" value="NZ_JBHRWU010000001.1"/>
</dbReference>
<comment type="subcellular location">
    <subcellularLocation>
        <location evidence="11">Cytoplasm</location>
    </subcellularLocation>
</comment>
<dbReference type="OrthoDB" id="9801161at2"/>
<feature type="domain" description="Nucleoside diphosphate kinase-like" evidence="15">
    <location>
        <begin position="1"/>
        <end position="138"/>
    </location>
</feature>
<dbReference type="InterPro" id="IPR023005">
    <property type="entry name" value="Nucleoside_diP_kinase_AS"/>
</dbReference>
<evidence type="ECO:0000256" key="1">
    <source>
        <dbReference type="ARBA" id="ARBA00001946"/>
    </source>
</evidence>
<evidence type="ECO:0000256" key="5">
    <source>
        <dbReference type="ARBA" id="ARBA00022741"/>
    </source>
</evidence>
<feature type="binding site" evidence="11 12">
    <location>
        <position position="9"/>
    </location>
    <ligand>
        <name>ATP</name>
        <dbReference type="ChEBI" id="CHEBI:30616"/>
    </ligand>
</feature>
<dbReference type="InterPro" id="IPR034907">
    <property type="entry name" value="NDK-like_dom"/>
</dbReference>
<keyword evidence="11" id="KW-0963">Cytoplasm</keyword>
<protein>
    <recommendedName>
        <fullName evidence="11 14">Nucleoside diphosphate kinase</fullName>
        <shortName evidence="11">NDK</shortName>
        <shortName evidence="11">NDP kinase</shortName>
        <ecNumber evidence="11 14">2.7.4.6</ecNumber>
    </recommendedName>
    <alternativeName>
        <fullName evidence="11">Nucleoside-2-P kinase</fullName>
    </alternativeName>
</protein>
<name>A0A6N8TWI1_9STAP</name>
<feature type="active site" description="Pros-phosphohistidine intermediate" evidence="11 12">
    <location>
        <position position="115"/>
    </location>
</feature>
<evidence type="ECO:0000256" key="7">
    <source>
        <dbReference type="ARBA" id="ARBA00022840"/>
    </source>
</evidence>
<comment type="catalytic activity">
    <reaction evidence="10">
        <text>dZDP + ATP = dZTP + ADP</text>
        <dbReference type="Rhea" id="RHEA:67644"/>
        <dbReference type="ChEBI" id="CHEBI:30616"/>
        <dbReference type="ChEBI" id="CHEBI:172929"/>
        <dbReference type="ChEBI" id="CHEBI:172931"/>
        <dbReference type="ChEBI" id="CHEBI:456216"/>
    </reaction>
</comment>
<dbReference type="Pfam" id="PF00334">
    <property type="entry name" value="NDK"/>
    <property type="match status" value="1"/>
</dbReference>
<keyword evidence="5 11" id="KW-0547">Nucleotide-binding</keyword>
<comment type="subunit">
    <text evidence="11">Homotetramer.</text>
</comment>
<feature type="binding site" evidence="11 12">
    <location>
        <position position="102"/>
    </location>
    <ligand>
        <name>ATP</name>
        <dbReference type="ChEBI" id="CHEBI:30616"/>
    </ligand>
</feature>
<dbReference type="FunFam" id="3.30.70.141:FF:000002">
    <property type="entry name" value="Nucleoside diphosphate kinase"/>
    <property type="match status" value="1"/>
</dbReference>
<evidence type="ECO:0000256" key="3">
    <source>
        <dbReference type="ARBA" id="ARBA00022553"/>
    </source>
</evidence>
<evidence type="ECO:0000256" key="10">
    <source>
        <dbReference type="ARBA" id="ARBA00047945"/>
    </source>
</evidence>
<feature type="binding site" evidence="11 12">
    <location>
        <position position="85"/>
    </location>
    <ligand>
        <name>ATP</name>
        <dbReference type="ChEBI" id="CHEBI:30616"/>
    </ligand>
</feature>
<dbReference type="GO" id="GO:0046872">
    <property type="term" value="F:metal ion binding"/>
    <property type="evidence" value="ECO:0007669"/>
    <property type="project" value="UniProtKB-KW"/>
</dbReference>
<sequence length="148" mass="16381">MEKTFLMIKPDGVQRNLIGAIVGRLENKGFRIAGAKLMQVSEDLAKTHYQEHEEKPFFGELVDFITSGPVFAMVLEGDNVIDTARLAVGSTNPQQAAPGTIRGDYGLTVGKNIIHGSDSKESAEREISLFFDENEILDYKLSNSAWIY</sequence>
<keyword evidence="7 11" id="KW-0067">ATP-binding</keyword>
<dbReference type="CDD" id="cd04413">
    <property type="entry name" value="NDPk_I"/>
    <property type="match status" value="1"/>
</dbReference>
<organism evidence="16 17">
    <name type="scientific">Salinicoccus hispanicus</name>
    <dbReference type="NCBI Taxonomy" id="157225"/>
    <lineage>
        <taxon>Bacteria</taxon>
        <taxon>Bacillati</taxon>
        <taxon>Bacillota</taxon>
        <taxon>Bacilli</taxon>
        <taxon>Bacillales</taxon>
        <taxon>Staphylococcaceae</taxon>
        <taxon>Salinicoccus</taxon>
    </lineage>
</organism>
<dbReference type="GO" id="GO:0006228">
    <property type="term" value="P:UTP biosynthetic process"/>
    <property type="evidence" value="ECO:0007669"/>
    <property type="project" value="UniProtKB-UniRule"/>
</dbReference>
<feature type="binding site" evidence="11 12">
    <location>
        <position position="57"/>
    </location>
    <ligand>
        <name>ATP</name>
        <dbReference type="ChEBI" id="CHEBI:30616"/>
    </ligand>
</feature>
<comment type="catalytic activity">
    <reaction evidence="11">
        <text>a ribonucleoside 5'-diphosphate + ATP = a ribonucleoside 5'-triphosphate + ADP</text>
        <dbReference type="Rhea" id="RHEA:18113"/>
        <dbReference type="ChEBI" id="CHEBI:30616"/>
        <dbReference type="ChEBI" id="CHEBI:57930"/>
        <dbReference type="ChEBI" id="CHEBI:61557"/>
        <dbReference type="ChEBI" id="CHEBI:456216"/>
        <dbReference type="EC" id="2.7.4.6"/>
    </reaction>
</comment>
<evidence type="ECO:0000313" key="16">
    <source>
        <dbReference type="EMBL" id="MXQ50274.1"/>
    </source>
</evidence>
<evidence type="ECO:0000256" key="14">
    <source>
        <dbReference type="RuleBase" id="RU004013"/>
    </source>
</evidence>
<dbReference type="PROSITE" id="PS00469">
    <property type="entry name" value="NDPK"/>
    <property type="match status" value="1"/>
</dbReference>
<dbReference type="SUPFAM" id="SSF54919">
    <property type="entry name" value="Nucleoside diphosphate kinase, NDK"/>
    <property type="match status" value="1"/>
</dbReference>
<dbReference type="Gene3D" id="3.30.70.141">
    <property type="entry name" value="Nucleoside diphosphate kinase-like domain"/>
    <property type="match status" value="1"/>
</dbReference>
<dbReference type="GO" id="GO:0004550">
    <property type="term" value="F:nucleoside diphosphate kinase activity"/>
    <property type="evidence" value="ECO:0007669"/>
    <property type="project" value="UniProtKB-UniRule"/>
</dbReference>
<dbReference type="EMBL" id="WUUK01000001">
    <property type="protein sequence ID" value="MXQ50274.1"/>
    <property type="molecule type" value="Genomic_DNA"/>
</dbReference>
<evidence type="ECO:0000256" key="13">
    <source>
        <dbReference type="RuleBase" id="RU004011"/>
    </source>
</evidence>
<keyword evidence="17" id="KW-1185">Reference proteome</keyword>
<evidence type="ECO:0000256" key="11">
    <source>
        <dbReference type="HAMAP-Rule" id="MF_00451"/>
    </source>
</evidence>
<evidence type="ECO:0000256" key="4">
    <source>
        <dbReference type="ARBA" id="ARBA00022679"/>
    </source>
</evidence>
<dbReference type="InterPro" id="IPR001564">
    <property type="entry name" value="Nucleoside_diP_kinase"/>
</dbReference>
<keyword evidence="3 11" id="KW-0597">Phosphoprotein</keyword>
<comment type="catalytic activity">
    <reaction evidence="11 14">
        <text>a 2'-deoxyribonucleoside 5'-diphosphate + ATP = a 2'-deoxyribonucleoside 5'-triphosphate + ADP</text>
        <dbReference type="Rhea" id="RHEA:44640"/>
        <dbReference type="ChEBI" id="CHEBI:30616"/>
        <dbReference type="ChEBI" id="CHEBI:61560"/>
        <dbReference type="ChEBI" id="CHEBI:73316"/>
        <dbReference type="ChEBI" id="CHEBI:456216"/>
        <dbReference type="EC" id="2.7.4.6"/>
    </reaction>
</comment>
<dbReference type="PANTHER" id="PTHR11349">
    <property type="entry name" value="NUCLEOSIDE DIPHOSPHATE KINASE"/>
    <property type="match status" value="1"/>
</dbReference>
<keyword evidence="4 11" id="KW-0808">Transferase</keyword>
<gene>
    <name evidence="11" type="primary">ndk</name>
    <name evidence="16" type="ORF">GQ671_03010</name>
</gene>
<keyword evidence="11" id="KW-0460">Magnesium</keyword>
<dbReference type="EC" id="2.7.4.6" evidence="11 14"/>
<evidence type="ECO:0000256" key="12">
    <source>
        <dbReference type="PROSITE-ProRule" id="PRU00706"/>
    </source>
</evidence>
<dbReference type="AlphaFoldDB" id="A0A6N8TWI1"/>
<evidence type="ECO:0000256" key="2">
    <source>
        <dbReference type="ARBA" id="ARBA00008142"/>
    </source>
</evidence>
<evidence type="ECO:0000256" key="9">
    <source>
        <dbReference type="ARBA" id="ARBA00024802"/>
    </source>
</evidence>
<comment type="function">
    <text evidence="11">Major role in the synthesis of nucleoside triphosphates other than ATP. The ATP gamma phosphate is transferred to the NDP beta phosphate via a ping-pong mechanism, using a phosphorylated active-site intermediate.</text>
</comment>
<evidence type="ECO:0000259" key="15">
    <source>
        <dbReference type="SMART" id="SM00562"/>
    </source>
</evidence>
<dbReference type="GO" id="GO:0006241">
    <property type="term" value="P:CTP biosynthetic process"/>
    <property type="evidence" value="ECO:0007669"/>
    <property type="project" value="UniProtKB-UniRule"/>
</dbReference>
<evidence type="ECO:0000256" key="6">
    <source>
        <dbReference type="ARBA" id="ARBA00022777"/>
    </source>
</evidence>
<proteinExistence type="inferred from homology"/>
<keyword evidence="11" id="KW-0479">Metal-binding</keyword>
<comment type="cofactor">
    <cofactor evidence="1 11">
        <name>Mg(2+)</name>
        <dbReference type="ChEBI" id="CHEBI:18420"/>
    </cofactor>
</comment>
<keyword evidence="8 11" id="KW-0546">Nucleotide metabolism</keyword>
<dbReference type="GO" id="GO:0005737">
    <property type="term" value="C:cytoplasm"/>
    <property type="evidence" value="ECO:0007669"/>
    <property type="project" value="UniProtKB-SubCell"/>
</dbReference>
<feature type="binding site" evidence="11 12">
    <location>
        <position position="112"/>
    </location>
    <ligand>
        <name>ATP</name>
        <dbReference type="ChEBI" id="CHEBI:30616"/>
    </ligand>
</feature>
<dbReference type="GO" id="GO:0005524">
    <property type="term" value="F:ATP binding"/>
    <property type="evidence" value="ECO:0007669"/>
    <property type="project" value="UniProtKB-UniRule"/>
</dbReference>
<keyword evidence="6 11" id="KW-0418">Kinase</keyword>
<reference evidence="16 17" key="1">
    <citation type="submission" date="2019-12" db="EMBL/GenBank/DDBJ databases">
        <title>Salinicoccus cyprini sp. nov., isolated from gastro-intestinal tract of mirror carp, Cyprinus carpio var. specularis, collected from Gobind Sagar Reservoir, Himachal Pradesh, India.</title>
        <authorList>
            <person name="Talwar C."/>
            <person name="Singh A.K."/>
            <person name="Lal R."/>
            <person name="Negi R.K."/>
        </authorList>
    </citation>
    <scope>NUCLEOTIDE SEQUENCE [LARGE SCALE GENOMIC DNA]</scope>
    <source>
        <strain evidence="16 17">J-82</strain>
    </source>
</reference>
<evidence type="ECO:0000256" key="8">
    <source>
        <dbReference type="ARBA" id="ARBA00023080"/>
    </source>
</evidence>
<dbReference type="GO" id="GO:0006183">
    <property type="term" value="P:GTP biosynthetic process"/>
    <property type="evidence" value="ECO:0007669"/>
    <property type="project" value="UniProtKB-UniRule"/>
</dbReference>